<name>A0ACA8R1S7_METAZ</name>
<evidence type="ECO:0000313" key="2">
    <source>
        <dbReference type="Proteomes" id="UP000825015"/>
    </source>
</evidence>
<reference evidence="1" key="1">
    <citation type="submission" date="2019-06" db="EMBL/GenBank/DDBJ databases">
        <title>Complete genome sequence of Methanobrevibacter arboriphilus strain SA.</title>
        <authorList>
            <person name="Asakawa S."/>
        </authorList>
    </citation>
    <scope>NUCLEOTIDE SEQUENCE</scope>
    <source>
        <strain evidence="1">SA</strain>
    </source>
</reference>
<proteinExistence type="predicted"/>
<gene>
    <name evidence="1" type="ORF">MarbSA_05450</name>
</gene>
<evidence type="ECO:0000313" key="1">
    <source>
        <dbReference type="EMBL" id="BBL61505.1"/>
    </source>
</evidence>
<keyword evidence="2" id="KW-1185">Reference proteome</keyword>
<dbReference type="Proteomes" id="UP000825015">
    <property type="component" value="Chromosome"/>
</dbReference>
<sequence length="157" mass="17251">MSGVIDLKNGVLKVWLKENARPVEFNFLTSFSPEKADDTSTKLTSDGEVQIGAPNTGAEVSVEGVAYGKNKQQIKEQLRVFAVGNFYSALWSGEENTNDSIDSTPYVHEFLMFGGTIKRTSEWSPEDQFSNKMTIKTNKLTELVDGYDGSTPLEGVG</sequence>
<accession>A0ACA8R1S7</accession>
<organism evidence="1 2">
    <name type="scientific">Methanobrevibacter arboriphilus</name>
    <dbReference type="NCBI Taxonomy" id="39441"/>
    <lineage>
        <taxon>Archaea</taxon>
        <taxon>Methanobacteriati</taxon>
        <taxon>Methanobacteriota</taxon>
        <taxon>Methanomada group</taxon>
        <taxon>Methanobacteria</taxon>
        <taxon>Methanobacteriales</taxon>
        <taxon>Methanobacteriaceae</taxon>
        <taxon>Methanobrevibacter</taxon>
    </lineage>
</organism>
<protein>
    <submittedName>
        <fullName evidence="1">Uncharacterized protein</fullName>
    </submittedName>
</protein>
<dbReference type="EMBL" id="AP019779">
    <property type="protein sequence ID" value="BBL61505.1"/>
    <property type="molecule type" value="Genomic_DNA"/>
</dbReference>